<evidence type="ECO:0000313" key="4">
    <source>
        <dbReference type="Proteomes" id="UP000030655"/>
    </source>
</evidence>
<keyword evidence="1" id="KW-0539">Nucleus</keyword>
<proteinExistence type="inferred from homology"/>
<comment type="similarity">
    <text evidence="1">Belongs to the GAR1 family.</text>
</comment>
<comment type="subcellular location">
    <subcellularLocation>
        <location evidence="1">Nucleus</location>
        <location evidence="1">Nucleolus</location>
    </subcellularLocation>
</comment>
<keyword evidence="1" id="KW-0690">Ribosome biogenesis</keyword>
<dbReference type="GO" id="GO:0001522">
    <property type="term" value="P:pseudouridine synthesis"/>
    <property type="evidence" value="ECO:0007669"/>
    <property type="project" value="InterPro"/>
</dbReference>
<keyword evidence="1" id="KW-0698">rRNA processing</keyword>
<organism evidence="3 4">
    <name type="scientific">Anncaliia algerae PRA339</name>
    <dbReference type="NCBI Taxonomy" id="1288291"/>
    <lineage>
        <taxon>Eukaryota</taxon>
        <taxon>Fungi</taxon>
        <taxon>Fungi incertae sedis</taxon>
        <taxon>Microsporidia</taxon>
        <taxon>Tubulinosematoidea</taxon>
        <taxon>Tubulinosematidae</taxon>
        <taxon>Anncaliia</taxon>
    </lineage>
</organism>
<evidence type="ECO:0000256" key="1">
    <source>
        <dbReference type="RuleBase" id="RU364004"/>
    </source>
</evidence>
<accession>A0A059F038</accession>
<dbReference type="GO" id="GO:1990904">
    <property type="term" value="C:ribonucleoprotein complex"/>
    <property type="evidence" value="ECO:0007669"/>
    <property type="project" value="UniProtKB-KW"/>
</dbReference>
<dbReference type="Proteomes" id="UP000030655">
    <property type="component" value="Unassembled WGS sequence"/>
</dbReference>
<dbReference type="HOGENOM" id="CLU_1395977_0_0_1"/>
<gene>
    <name evidence="3" type="ORF">H312_01959</name>
</gene>
<name>A0A059F038_9MICR</name>
<dbReference type="GO" id="GO:0005730">
    <property type="term" value="C:nucleolus"/>
    <property type="evidence" value="ECO:0007669"/>
    <property type="project" value="UniProtKB-SubCell"/>
</dbReference>
<dbReference type="OrthoDB" id="2187159at2759"/>
<feature type="compositionally biased region" description="Basic and acidic residues" evidence="2">
    <location>
        <begin position="110"/>
        <end position="143"/>
    </location>
</feature>
<keyword evidence="4" id="KW-1185">Reference proteome</keyword>
<dbReference type="InterPro" id="IPR038664">
    <property type="entry name" value="Gar1/Naf1_Cbf5-bd_sf"/>
</dbReference>
<dbReference type="VEuPathDB" id="MicrosporidiaDB:H312_01959"/>
<dbReference type="InterPro" id="IPR007504">
    <property type="entry name" value="H/ACA_rnp_Gar1/Naf1"/>
</dbReference>
<evidence type="ECO:0000256" key="2">
    <source>
        <dbReference type="SAM" id="MobiDB-lite"/>
    </source>
</evidence>
<feature type="region of interest" description="Disordered" evidence="2">
    <location>
        <begin position="110"/>
        <end position="195"/>
    </location>
</feature>
<feature type="compositionally biased region" description="Basic and acidic residues" evidence="2">
    <location>
        <begin position="151"/>
        <end position="184"/>
    </location>
</feature>
<dbReference type="EMBL" id="KK365170">
    <property type="protein sequence ID" value="KCZ80633.1"/>
    <property type="molecule type" value="Genomic_DNA"/>
</dbReference>
<dbReference type="GO" id="GO:0003723">
    <property type="term" value="F:RNA binding"/>
    <property type="evidence" value="ECO:0007669"/>
    <property type="project" value="UniProtKB-KW"/>
</dbReference>
<comment type="function">
    <text evidence="1">Required for ribosome biogenesis. Part of a complex which catalyzes pseudouridylation of rRNA. This involves the isomerization of uridine such that the ribose is subsequently attached to C5, instead of the normal N1. Pseudouridine ("psi") residues may serve to stabilize the conformation of rRNAs.</text>
</comment>
<dbReference type="SUPFAM" id="SSF50447">
    <property type="entry name" value="Translation proteins"/>
    <property type="match status" value="1"/>
</dbReference>
<keyword evidence="1" id="KW-0694">RNA-binding</keyword>
<dbReference type="Gene3D" id="2.40.10.230">
    <property type="entry name" value="Probable tRNA pseudouridine synthase domain"/>
    <property type="match status" value="1"/>
</dbReference>
<dbReference type="GO" id="GO:0006364">
    <property type="term" value="P:rRNA processing"/>
    <property type="evidence" value="ECO:0007669"/>
    <property type="project" value="UniProtKB-KW"/>
</dbReference>
<dbReference type="AlphaFoldDB" id="A0A059F038"/>
<protein>
    <recommendedName>
        <fullName evidence="1">H/ACA ribonucleoprotein complex subunit</fullName>
    </recommendedName>
</protein>
<dbReference type="InterPro" id="IPR009000">
    <property type="entry name" value="Transl_B-barrel_sf"/>
</dbReference>
<sequence length="195" mass="23401">MAYQPKKKFNNSYNDENAQKIALGKFMHICDNDLVLVLTNKDIPFPNSPVFLNNNKVGVVDEVFGQMDDTYLSVKLDKVFDIKKYKKDDEFYAFDNKFIRKERFLSRDEVQKDKEKKDKINSKQKESFNKKREPFIKKNDKYKSKGNFNNKSDKFSKFNDQKRRYNDNANKYDNKERNNKRNDIANKGSFRNQRR</sequence>
<evidence type="ECO:0000313" key="3">
    <source>
        <dbReference type="EMBL" id="KCZ80633.1"/>
    </source>
</evidence>
<reference evidence="4" key="1">
    <citation type="submission" date="2013-02" db="EMBL/GenBank/DDBJ databases">
        <authorList>
            <consortium name="The Broad Institute Genome Sequencing Platform"/>
            <person name="Cuomo C."/>
            <person name="Becnel J."/>
            <person name="Sanscrainte N."/>
            <person name="Walker B."/>
            <person name="Young S.K."/>
            <person name="Zeng Q."/>
            <person name="Gargeya S."/>
            <person name="Fitzgerald M."/>
            <person name="Haas B."/>
            <person name="Abouelleil A."/>
            <person name="Alvarado L."/>
            <person name="Arachchi H.M."/>
            <person name="Berlin A.M."/>
            <person name="Chapman S.B."/>
            <person name="Dewar J."/>
            <person name="Goldberg J."/>
            <person name="Griggs A."/>
            <person name="Gujja S."/>
            <person name="Hansen M."/>
            <person name="Howarth C."/>
            <person name="Imamovic A."/>
            <person name="Larimer J."/>
            <person name="McCowan C."/>
            <person name="Murphy C."/>
            <person name="Neiman D."/>
            <person name="Pearson M."/>
            <person name="Priest M."/>
            <person name="Roberts A."/>
            <person name="Saif S."/>
            <person name="Shea T."/>
            <person name="Sisk P."/>
            <person name="Sykes S."/>
            <person name="Wortman J."/>
            <person name="Nusbaum C."/>
            <person name="Birren B."/>
        </authorList>
    </citation>
    <scope>NUCLEOTIDE SEQUENCE [LARGE SCALE GENOMIC DNA]</scope>
    <source>
        <strain evidence="4">PRA339</strain>
    </source>
</reference>
<dbReference type="Pfam" id="PF04410">
    <property type="entry name" value="Gar1"/>
    <property type="match status" value="1"/>
</dbReference>
<reference evidence="3 4" key="2">
    <citation type="submission" date="2014-03" db="EMBL/GenBank/DDBJ databases">
        <title>The Genome Sequence of Anncaliia algerae insect isolate PRA339.</title>
        <authorList>
            <consortium name="The Broad Institute Genome Sequencing Platform"/>
            <consortium name="The Broad Institute Genome Sequencing Center for Infectious Disease"/>
            <person name="Cuomo C."/>
            <person name="Becnel J."/>
            <person name="Sanscrainte N."/>
            <person name="Walker B."/>
            <person name="Young S.K."/>
            <person name="Zeng Q."/>
            <person name="Gargeya S."/>
            <person name="Fitzgerald M."/>
            <person name="Haas B."/>
            <person name="Abouelleil A."/>
            <person name="Alvarado L."/>
            <person name="Arachchi H.M."/>
            <person name="Berlin A.M."/>
            <person name="Chapman S.B."/>
            <person name="Dewar J."/>
            <person name="Goldberg J."/>
            <person name="Griggs A."/>
            <person name="Gujja S."/>
            <person name="Hansen M."/>
            <person name="Howarth C."/>
            <person name="Imamovic A."/>
            <person name="Larimer J."/>
            <person name="McCowan C."/>
            <person name="Murphy C."/>
            <person name="Neiman D."/>
            <person name="Pearson M."/>
            <person name="Priest M."/>
            <person name="Roberts A."/>
            <person name="Saif S."/>
            <person name="Shea T."/>
            <person name="Sisk P."/>
            <person name="Sykes S."/>
            <person name="Wortman J."/>
            <person name="Nusbaum C."/>
            <person name="Birren B."/>
        </authorList>
    </citation>
    <scope>NUCLEOTIDE SEQUENCE [LARGE SCALE GENOMIC DNA]</scope>
    <source>
        <strain evidence="3 4">PRA339</strain>
    </source>
</reference>
<dbReference type="STRING" id="1288291.A0A059F038"/>
<comment type="subunit">
    <text evidence="1">Component of the small nucleolar ribonucleoprotein particles containing H/ACA-type snoRNAs (H/ACA snoRNPs).</text>
</comment>
<keyword evidence="1" id="KW-0687">Ribonucleoprotein</keyword>